<organism evidence="1 2">
    <name type="scientific">Burkholderia pseudomultivorans</name>
    <dbReference type="NCBI Taxonomy" id="1207504"/>
    <lineage>
        <taxon>Bacteria</taxon>
        <taxon>Pseudomonadati</taxon>
        <taxon>Pseudomonadota</taxon>
        <taxon>Betaproteobacteria</taxon>
        <taxon>Burkholderiales</taxon>
        <taxon>Burkholderiaceae</taxon>
        <taxon>Burkholderia</taxon>
        <taxon>Burkholderia cepacia complex</taxon>
    </lineage>
</organism>
<dbReference type="OrthoDB" id="8858565at2"/>
<protein>
    <submittedName>
        <fullName evidence="1">Uncharacterized protein</fullName>
    </submittedName>
</protein>
<accession>A0A132EAB9</accession>
<dbReference type="Proteomes" id="UP000062912">
    <property type="component" value="Unassembled WGS sequence"/>
</dbReference>
<sequence length="68" mass="7477">MPWNDERYPPSMRNLPQPVCDKAIDIANAPLQQGRTDGSAIRIAIAQAKRWGRARGVFGARGVKVTSD</sequence>
<evidence type="ECO:0000313" key="1">
    <source>
        <dbReference type="EMBL" id="KWF23733.1"/>
    </source>
</evidence>
<proteinExistence type="predicted"/>
<gene>
    <name evidence="1" type="ORF">WT56_25950</name>
</gene>
<comment type="caution">
    <text evidence="1">The sequence shown here is derived from an EMBL/GenBank/DDBJ whole genome shotgun (WGS) entry which is preliminary data.</text>
</comment>
<dbReference type="RefSeq" id="WP_060245327.1">
    <property type="nucleotide sequence ID" value="NZ_LPJR01000063.1"/>
</dbReference>
<name>A0A132EAB9_9BURK</name>
<dbReference type="EMBL" id="LPJR01000063">
    <property type="protein sequence ID" value="KWF23733.1"/>
    <property type="molecule type" value="Genomic_DNA"/>
</dbReference>
<reference evidence="1 2" key="1">
    <citation type="submission" date="2015-11" db="EMBL/GenBank/DDBJ databases">
        <title>Expanding the genomic diversity of Burkholderia species for the development of highly accurate diagnostics.</title>
        <authorList>
            <person name="Sahl J."/>
            <person name="Keim P."/>
            <person name="Wagner D."/>
        </authorList>
    </citation>
    <scope>NUCLEOTIDE SEQUENCE [LARGE SCALE GENOMIC DNA]</scope>
    <source>
        <strain evidence="1 2">MSMB368WGS</strain>
    </source>
</reference>
<dbReference type="AlphaFoldDB" id="A0A132EAB9"/>
<evidence type="ECO:0000313" key="2">
    <source>
        <dbReference type="Proteomes" id="UP000062912"/>
    </source>
</evidence>